<sequence>MTTTGTPTTSLHELAGYYDAIYLSPHLDDAILSCGGQIAQCTRRGQRVLIVTVMAGDPQEDVENDYIHSLHERWALGRDAAAQRRAEDIAACAILGADPLHWSLPDCIYRLHPVDGRLLYVSDDDIFGDVHPSEQPLVEQIVDWLRTLPAHARCYAPLTVGHHVDHLLVAEAAQRAFGSALYFYEDYPYAQQTDKLKAVIDPSSLSWTPTVVPLSEADLAAKIEAILAYRSQLSTFFTDRADLERQVKGYAASVGGERIWQKRQG</sequence>
<organism evidence="1">
    <name type="scientific">Caldilinea aerophila</name>
    <dbReference type="NCBI Taxonomy" id="133453"/>
    <lineage>
        <taxon>Bacteria</taxon>
        <taxon>Bacillati</taxon>
        <taxon>Chloroflexota</taxon>
        <taxon>Caldilineae</taxon>
        <taxon>Caldilineales</taxon>
        <taxon>Caldilineaceae</taxon>
        <taxon>Caldilinea</taxon>
    </lineage>
</organism>
<dbReference type="Pfam" id="PF02585">
    <property type="entry name" value="PIG-L"/>
    <property type="match status" value="1"/>
</dbReference>
<dbReference type="AlphaFoldDB" id="A0A7C1FEY3"/>
<evidence type="ECO:0000313" key="1">
    <source>
        <dbReference type="EMBL" id="HDX31312.1"/>
    </source>
</evidence>
<dbReference type="GO" id="GO:0016811">
    <property type="term" value="F:hydrolase activity, acting on carbon-nitrogen (but not peptide) bonds, in linear amides"/>
    <property type="evidence" value="ECO:0007669"/>
    <property type="project" value="TreeGrafter"/>
</dbReference>
<dbReference type="SUPFAM" id="SSF102588">
    <property type="entry name" value="LmbE-like"/>
    <property type="match status" value="1"/>
</dbReference>
<dbReference type="PANTHER" id="PTHR12993">
    <property type="entry name" value="N-ACETYLGLUCOSAMINYL-PHOSPHATIDYLINOSITOL DE-N-ACETYLASE-RELATED"/>
    <property type="match status" value="1"/>
</dbReference>
<protein>
    <submittedName>
        <fullName evidence="1">PIG-L family deacetylase</fullName>
    </submittedName>
</protein>
<dbReference type="PANTHER" id="PTHR12993:SF29">
    <property type="entry name" value="BLR3841 PROTEIN"/>
    <property type="match status" value="1"/>
</dbReference>
<name>A0A7C1FEY3_9CHLR</name>
<proteinExistence type="predicted"/>
<dbReference type="Gene3D" id="3.40.50.10320">
    <property type="entry name" value="LmbE-like"/>
    <property type="match status" value="1"/>
</dbReference>
<accession>A0A7C1FEY3</accession>
<comment type="caution">
    <text evidence="1">The sequence shown here is derived from an EMBL/GenBank/DDBJ whole genome shotgun (WGS) entry which is preliminary data.</text>
</comment>
<reference evidence="1" key="1">
    <citation type="journal article" date="2020" name="mSystems">
        <title>Genome- and Community-Level Interaction Insights into Carbon Utilization and Element Cycling Functions of Hydrothermarchaeota in Hydrothermal Sediment.</title>
        <authorList>
            <person name="Zhou Z."/>
            <person name="Liu Y."/>
            <person name="Xu W."/>
            <person name="Pan J."/>
            <person name="Luo Z.H."/>
            <person name="Li M."/>
        </authorList>
    </citation>
    <scope>NUCLEOTIDE SEQUENCE [LARGE SCALE GENOMIC DNA]</scope>
    <source>
        <strain evidence="1">SpSt-289</strain>
    </source>
</reference>
<dbReference type="InterPro" id="IPR003737">
    <property type="entry name" value="GlcNAc_PI_deacetylase-related"/>
</dbReference>
<dbReference type="EMBL" id="DSMG01000078">
    <property type="protein sequence ID" value="HDX31312.1"/>
    <property type="molecule type" value="Genomic_DNA"/>
</dbReference>
<gene>
    <name evidence="1" type="ORF">ENQ20_07425</name>
</gene>
<dbReference type="InterPro" id="IPR024078">
    <property type="entry name" value="LmbE-like_dom_sf"/>
</dbReference>